<dbReference type="AlphaFoldDB" id="A0A6H1ZRW6"/>
<sequence length="60" mass="7177">MISERILKKWRRESLRDANPMMTLSNNKVDLGYAIQRVRELSVRINKLTLELLDQHLLKK</sequence>
<dbReference type="EMBL" id="MT144210">
    <property type="protein sequence ID" value="QJA50673.1"/>
    <property type="molecule type" value="Genomic_DNA"/>
</dbReference>
<gene>
    <name evidence="2" type="ORF">MM415B02047_0006</name>
    <name evidence="1" type="ORF">TM448A01855_0013</name>
    <name evidence="3" type="ORF">TM448B01525_0004</name>
</gene>
<evidence type="ECO:0000313" key="1">
    <source>
        <dbReference type="EMBL" id="QJA50673.1"/>
    </source>
</evidence>
<protein>
    <submittedName>
        <fullName evidence="1">Uncharacterized protein</fullName>
    </submittedName>
</protein>
<proteinExistence type="predicted"/>
<evidence type="ECO:0000313" key="2">
    <source>
        <dbReference type="EMBL" id="QJA55437.1"/>
    </source>
</evidence>
<evidence type="ECO:0000313" key="3">
    <source>
        <dbReference type="EMBL" id="QJH99198.1"/>
    </source>
</evidence>
<name>A0A6H1ZRW6_9ZZZZ</name>
<reference evidence="1" key="1">
    <citation type="submission" date="2020-03" db="EMBL/GenBank/DDBJ databases">
        <title>The deep terrestrial virosphere.</title>
        <authorList>
            <person name="Holmfeldt K."/>
            <person name="Nilsson E."/>
            <person name="Simone D."/>
            <person name="Lopez-Fernandez M."/>
            <person name="Wu X."/>
            <person name="de Brujin I."/>
            <person name="Lundin D."/>
            <person name="Andersson A."/>
            <person name="Bertilsson S."/>
            <person name="Dopson M."/>
        </authorList>
    </citation>
    <scope>NUCLEOTIDE SEQUENCE</scope>
    <source>
        <strain evidence="2">MM415B02047</strain>
        <strain evidence="1">TM448A01855</strain>
        <strain evidence="3">TM448B01525</strain>
    </source>
</reference>
<accession>A0A6H1ZRW6</accession>
<dbReference type="EMBL" id="MT144775">
    <property type="protein sequence ID" value="QJH99198.1"/>
    <property type="molecule type" value="Genomic_DNA"/>
</dbReference>
<dbReference type="EMBL" id="MT141159">
    <property type="protein sequence ID" value="QJA55437.1"/>
    <property type="molecule type" value="Genomic_DNA"/>
</dbReference>
<organism evidence="1">
    <name type="scientific">viral metagenome</name>
    <dbReference type="NCBI Taxonomy" id="1070528"/>
    <lineage>
        <taxon>unclassified sequences</taxon>
        <taxon>metagenomes</taxon>
        <taxon>organismal metagenomes</taxon>
    </lineage>
</organism>